<dbReference type="EMBL" id="PIOD01000009">
    <property type="protein sequence ID" value="RDW18781.1"/>
    <property type="molecule type" value="Genomic_DNA"/>
</dbReference>
<sequence length="104" mass="12071">MLKVKCLQELNGYESGVVIYKDGIGFVTNWSGINGLPRQFITRIFGFDEILEFSRVNEAPKEIMEIALELAEQDQKKNGIDEKPRIDEIFESEDCCIFTFEEWN</sequence>
<gene>
    <name evidence="1" type="ORF">CWR45_09305</name>
</gene>
<name>A0A3D8PU03_9BACI</name>
<evidence type="ECO:0000313" key="1">
    <source>
        <dbReference type="EMBL" id="RDW18781.1"/>
    </source>
</evidence>
<reference evidence="2" key="1">
    <citation type="submission" date="2017-11" db="EMBL/GenBank/DDBJ databases">
        <authorList>
            <person name="Zhu W."/>
        </authorList>
    </citation>
    <scope>NUCLEOTIDE SEQUENCE [LARGE SCALE GENOMIC DNA]</scope>
    <source>
        <strain evidence="2">CAU 1051</strain>
    </source>
</reference>
<evidence type="ECO:0000313" key="2">
    <source>
        <dbReference type="Proteomes" id="UP000256520"/>
    </source>
</evidence>
<dbReference type="AlphaFoldDB" id="A0A3D8PU03"/>
<dbReference type="OrthoDB" id="9844069at2"/>
<protein>
    <submittedName>
        <fullName evidence="1">Uncharacterized protein</fullName>
    </submittedName>
</protein>
<dbReference type="RefSeq" id="WP_115749608.1">
    <property type="nucleotide sequence ID" value="NZ_PIOD01000009.1"/>
</dbReference>
<comment type="caution">
    <text evidence="1">The sequence shown here is derived from an EMBL/GenBank/DDBJ whole genome shotgun (WGS) entry which is preliminary data.</text>
</comment>
<organism evidence="1 2">
    <name type="scientific">Oceanobacillus chungangensis</name>
    <dbReference type="NCBI Taxonomy" id="1229152"/>
    <lineage>
        <taxon>Bacteria</taxon>
        <taxon>Bacillati</taxon>
        <taxon>Bacillota</taxon>
        <taxon>Bacilli</taxon>
        <taxon>Bacillales</taxon>
        <taxon>Bacillaceae</taxon>
        <taxon>Oceanobacillus</taxon>
    </lineage>
</organism>
<dbReference type="Proteomes" id="UP000256520">
    <property type="component" value="Unassembled WGS sequence"/>
</dbReference>
<proteinExistence type="predicted"/>
<accession>A0A3D8PU03</accession>
<keyword evidence="2" id="KW-1185">Reference proteome</keyword>